<dbReference type="Proteomes" id="UP000828941">
    <property type="component" value="Chromosome 4"/>
</dbReference>
<organism evidence="1 2">
    <name type="scientific">Bauhinia variegata</name>
    <name type="common">Purple orchid tree</name>
    <name type="synonym">Phanera variegata</name>
    <dbReference type="NCBI Taxonomy" id="167791"/>
    <lineage>
        <taxon>Eukaryota</taxon>
        <taxon>Viridiplantae</taxon>
        <taxon>Streptophyta</taxon>
        <taxon>Embryophyta</taxon>
        <taxon>Tracheophyta</taxon>
        <taxon>Spermatophyta</taxon>
        <taxon>Magnoliopsida</taxon>
        <taxon>eudicotyledons</taxon>
        <taxon>Gunneridae</taxon>
        <taxon>Pentapetalae</taxon>
        <taxon>rosids</taxon>
        <taxon>fabids</taxon>
        <taxon>Fabales</taxon>
        <taxon>Fabaceae</taxon>
        <taxon>Cercidoideae</taxon>
        <taxon>Cercideae</taxon>
        <taxon>Bauhiniinae</taxon>
        <taxon>Bauhinia</taxon>
    </lineage>
</organism>
<reference evidence="1 2" key="1">
    <citation type="journal article" date="2022" name="DNA Res.">
        <title>Chromosomal-level genome assembly of the orchid tree Bauhinia variegata (Leguminosae; Cercidoideae) supports the allotetraploid origin hypothesis of Bauhinia.</title>
        <authorList>
            <person name="Zhong Y."/>
            <person name="Chen Y."/>
            <person name="Zheng D."/>
            <person name="Pang J."/>
            <person name="Liu Y."/>
            <person name="Luo S."/>
            <person name="Meng S."/>
            <person name="Qian L."/>
            <person name="Wei D."/>
            <person name="Dai S."/>
            <person name="Zhou R."/>
        </authorList>
    </citation>
    <scope>NUCLEOTIDE SEQUENCE [LARGE SCALE GENOMIC DNA]</scope>
    <source>
        <strain evidence="1">BV-YZ2020</strain>
    </source>
</reference>
<evidence type="ECO:0000313" key="2">
    <source>
        <dbReference type="Proteomes" id="UP000828941"/>
    </source>
</evidence>
<evidence type="ECO:0000313" key="1">
    <source>
        <dbReference type="EMBL" id="KAI4346785.1"/>
    </source>
</evidence>
<proteinExistence type="predicted"/>
<accession>A0ACB9PE31</accession>
<gene>
    <name evidence="1" type="ORF">L6164_007653</name>
</gene>
<keyword evidence="2" id="KW-1185">Reference proteome</keyword>
<name>A0ACB9PE31_BAUVA</name>
<protein>
    <submittedName>
        <fullName evidence="1">Uncharacterized protein</fullName>
    </submittedName>
</protein>
<comment type="caution">
    <text evidence="1">The sequence shown here is derived from an EMBL/GenBank/DDBJ whole genome shotgun (WGS) entry which is preliminary data.</text>
</comment>
<dbReference type="EMBL" id="CM039429">
    <property type="protein sequence ID" value="KAI4346785.1"/>
    <property type="molecule type" value="Genomic_DNA"/>
</dbReference>
<sequence>MYVTRPLSTYRRSPSTLSIPAPAAPYSGYLVISDEEAEAEDAYCWGLCQHKRVERLPFPQDKILTITHPSEYQDTSSIKVLFIPVPDHPLSANRYYVIRAQGKYKGKACKCSREGDIINCCITDILGDRRPKDFNLKDLYQIFKIHSHLDGGFFARSIAPDGIPPKFLRKKGWRVRISSSNRRSFKLSEALGLDASLRAKLPNFNFPMSRRRSPPMVVGKWYCPFIFVREGKKVKQQMKKSMYYSMTLEQRWEEIFTCESGEIEAGNTLTVNANVQREVVLVSGGMEASKINRIDPNGFFWFTSYNPYDRSRVSVGVSSAIVENMRWVQEAGGWAYGNQRVVRIREEVTRESQWQRFGCYVLVESFCLRRLEGRMVLRYDFRHTDKIKYKWE</sequence>